<accession>A0A5E6YAC7</accession>
<protein>
    <submittedName>
        <fullName evidence="1">Uncharacterized protein</fullName>
    </submittedName>
</protein>
<dbReference type="EMBL" id="CABVHO010000001">
    <property type="protein sequence ID" value="VVN50065.1"/>
    <property type="molecule type" value="Genomic_DNA"/>
</dbReference>
<reference evidence="1 2" key="1">
    <citation type="submission" date="2019-09" db="EMBL/GenBank/DDBJ databases">
        <authorList>
            <person name="Chandra G."/>
            <person name="Truman W A."/>
        </authorList>
    </citation>
    <scope>NUCLEOTIDE SEQUENCE [LARGE SCALE GENOMIC DNA]</scope>
    <source>
        <strain evidence="1">PS685</strain>
    </source>
</reference>
<sequence>MSYGFIARNNDSYIQIDSETPRLCAIHRGTYAATFDRVARVSFPSPITTVEPPCIFIRNDPARNNELYDAMTIVGSAGNWTGFNVQANNVSWRPAGKWFAAVFASVAQSRYGLRIFGVTGEIVFDSGSTPVVVTKANQDWSYAGYVQFPSLGGAHLYNNALVAPMAVDEYFMINPFSRGLLQPSVTNWTTAGVRFDWGANRLQIYALTNRPQGGVWLDIGQPAGVFARLPGT</sequence>
<gene>
    <name evidence="1" type="ORF">PS685_00176</name>
</gene>
<name>A0A5E6YAC7_PSEFL</name>
<dbReference type="OrthoDB" id="7007207at2"/>
<dbReference type="RefSeq" id="WP_150628057.1">
    <property type="nucleotide sequence ID" value="NZ_CABVHO010000001.1"/>
</dbReference>
<dbReference type="AlphaFoldDB" id="A0A5E6YAC7"/>
<evidence type="ECO:0000313" key="1">
    <source>
        <dbReference type="EMBL" id="VVN50065.1"/>
    </source>
</evidence>
<dbReference type="Proteomes" id="UP000326437">
    <property type="component" value="Unassembled WGS sequence"/>
</dbReference>
<proteinExistence type="predicted"/>
<organism evidence="1 2">
    <name type="scientific">Pseudomonas fluorescens</name>
    <dbReference type="NCBI Taxonomy" id="294"/>
    <lineage>
        <taxon>Bacteria</taxon>
        <taxon>Pseudomonadati</taxon>
        <taxon>Pseudomonadota</taxon>
        <taxon>Gammaproteobacteria</taxon>
        <taxon>Pseudomonadales</taxon>
        <taxon>Pseudomonadaceae</taxon>
        <taxon>Pseudomonas</taxon>
    </lineage>
</organism>
<evidence type="ECO:0000313" key="2">
    <source>
        <dbReference type="Proteomes" id="UP000326437"/>
    </source>
</evidence>